<reference evidence="3" key="2">
    <citation type="submission" date="2020-09" db="EMBL/GenBank/DDBJ databases">
        <authorList>
            <person name="Sun Q."/>
            <person name="Ohkuma M."/>
        </authorList>
    </citation>
    <scope>NUCLEOTIDE SEQUENCE</scope>
    <source>
        <strain evidence="3">JCM 11219</strain>
    </source>
</reference>
<dbReference type="Proteomes" id="UP001060771">
    <property type="component" value="Chromosome"/>
</dbReference>
<accession>A0A830EC47</accession>
<dbReference type="Pfam" id="PF18765">
    <property type="entry name" value="Polbeta"/>
    <property type="match status" value="1"/>
</dbReference>
<sequence length="107" mass="12201">MEPVRRIKLLRDWRSLVNAVLPILRRYGVECYVFGSVITGRITGSSDVDVLLVISDGDPLEVKVKVLEEVEDRLGDVVHLLDIKVVNARDKGKPPYAWFLRNAIRIF</sequence>
<dbReference type="EMBL" id="AP026830">
    <property type="protein sequence ID" value="BDR92105.1"/>
    <property type="molecule type" value="Genomic_DNA"/>
</dbReference>
<dbReference type="Proteomes" id="UP000657075">
    <property type="component" value="Unassembled WGS sequence"/>
</dbReference>
<dbReference type="PANTHER" id="PTHR37030">
    <property type="entry name" value="NUCLEOTIDYLTRANSFERASE"/>
    <property type="match status" value="1"/>
</dbReference>
<name>A0A830EC47_9CREN</name>
<organism evidence="3 4">
    <name type="scientific">Vulcanisaeta souniana JCM 11219</name>
    <dbReference type="NCBI Taxonomy" id="1293586"/>
    <lineage>
        <taxon>Archaea</taxon>
        <taxon>Thermoproteota</taxon>
        <taxon>Thermoprotei</taxon>
        <taxon>Thermoproteales</taxon>
        <taxon>Thermoproteaceae</taxon>
        <taxon>Vulcanisaeta</taxon>
    </lineage>
</organism>
<dbReference type="SUPFAM" id="SSF81301">
    <property type="entry name" value="Nucleotidyltransferase"/>
    <property type="match status" value="1"/>
</dbReference>
<dbReference type="RefSeq" id="WP_188602250.1">
    <property type="nucleotide sequence ID" value="NZ_AP026830.1"/>
</dbReference>
<proteinExistence type="predicted"/>
<dbReference type="AlphaFoldDB" id="A0A830EC47"/>
<keyword evidence="5" id="KW-1185">Reference proteome</keyword>
<evidence type="ECO:0000313" key="3">
    <source>
        <dbReference type="EMBL" id="GGI67838.1"/>
    </source>
</evidence>
<evidence type="ECO:0000313" key="4">
    <source>
        <dbReference type="Proteomes" id="UP000657075"/>
    </source>
</evidence>
<dbReference type="CDD" id="cd05403">
    <property type="entry name" value="NT_KNTase_like"/>
    <property type="match status" value="1"/>
</dbReference>
<dbReference type="PANTHER" id="PTHR37030:SF3">
    <property type="entry name" value="POLYMERASE NUCLEOTIDYL TRANSFERASE DOMAIN-CONTAINING PROTEIN"/>
    <property type="match status" value="1"/>
</dbReference>
<dbReference type="GeneID" id="76206743"/>
<gene>
    <name evidence="3" type="ORF">GCM10007112_01100</name>
    <name evidence="2" type="ORF">Vsou_11980</name>
</gene>
<evidence type="ECO:0000313" key="2">
    <source>
        <dbReference type="EMBL" id="BDR92105.1"/>
    </source>
</evidence>
<dbReference type="Gene3D" id="3.30.460.10">
    <property type="entry name" value="Beta Polymerase, domain 2"/>
    <property type="match status" value="1"/>
</dbReference>
<feature type="domain" description="Polymerase beta nucleotidyltransferase" evidence="1">
    <location>
        <begin position="31"/>
        <end position="84"/>
    </location>
</feature>
<dbReference type="OrthoDB" id="39714at2157"/>
<dbReference type="InterPro" id="IPR043519">
    <property type="entry name" value="NT_sf"/>
</dbReference>
<protein>
    <submittedName>
        <fullName evidence="3">DNA polymerase subunit beta</fullName>
    </submittedName>
</protein>
<reference evidence="3" key="1">
    <citation type="journal article" date="2014" name="Int. J. Syst. Evol. Microbiol.">
        <title>Complete genome sequence of Corynebacterium casei LMG S-19264T (=DSM 44701T), isolated from a smear-ripened cheese.</title>
        <authorList>
            <consortium name="US DOE Joint Genome Institute (JGI-PGF)"/>
            <person name="Walter F."/>
            <person name="Albersmeier A."/>
            <person name="Kalinowski J."/>
            <person name="Ruckert C."/>
        </authorList>
    </citation>
    <scope>NUCLEOTIDE SEQUENCE</scope>
    <source>
        <strain evidence="3">JCM 11219</strain>
    </source>
</reference>
<dbReference type="InterPro" id="IPR041633">
    <property type="entry name" value="Polbeta"/>
</dbReference>
<reference evidence="5" key="3">
    <citation type="submission" date="2022-09" db="EMBL/GenBank/DDBJ databases">
        <title>Complete genome sequence of Vulcanisaeta souniana.</title>
        <authorList>
            <person name="Kato S."/>
            <person name="Itoh T."/>
            <person name="Ohkuma M."/>
        </authorList>
    </citation>
    <scope>NUCLEOTIDE SEQUENCE [LARGE SCALE GENOMIC DNA]</scope>
    <source>
        <strain evidence="5">JCM 11219</strain>
    </source>
</reference>
<evidence type="ECO:0000259" key="1">
    <source>
        <dbReference type="Pfam" id="PF18765"/>
    </source>
</evidence>
<evidence type="ECO:0000313" key="5">
    <source>
        <dbReference type="Proteomes" id="UP001060771"/>
    </source>
</evidence>
<reference evidence="2" key="4">
    <citation type="journal article" date="2023" name="Microbiol. Resour. Announc.">
        <title>Complete Genome Sequence of Vulcanisaeta souniana Strain IC-059, a Hyperthermophilic Archaeon Isolated from Hot Spring Water in Japan.</title>
        <authorList>
            <person name="Kato S."/>
            <person name="Itoh T."/>
            <person name="Wu L."/>
            <person name="Ma J."/>
            <person name="Ohkuma M."/>
        </authorList>
    </citation>
    <scope>NUCLEOTIDE SEQUENCE</scope>
    <source>
        <strain evidence="2">JCM 11219</strain>
    </source>
</reference>
<dbReference type="EMBL" id="BMNM01000001">
    <property type="protein sequence ID" value="GGI67838.1"/>
    <property type="molecule type" value="Genomic_DNA"/>
</dbReference>